<proteinExistence type="predicted"/>
<gene>
    <name evidence="1" type="ORF">INP52_08115</name>
</gene>
<dbReference type="Proteomes" id="UP000593735">
    <property type="component" value="Chromosome"/>
</dbReference>
<name>A0A7S7RU92_9ACTN</name>
<dbReference type="EMBL" id="CP063767">
    <property type="protein sequence ID" value="QOY60363.1"/>
    <property type="molecule type" value="Genomic_DNA"/>
</dbReference>
<dbReference type="RefSeq" id="WP_194370731.1">
    <property type="nucleotide sequence ID" value="NZ_CP063767.1"/>
</dbReference>
<sequence>MTFVPVAGGLPAMATFGFGFATGEGKVCPVEFLQVKEVNFDVITEGDASPNPNSISSLGSGTGDSASSLVTIVEKRQIRIGEFKRVLV</sequence>
<dbReference type="KEGG" id="tio:INP52_08115"/>
<reference evidence="1 2" key="1">
    <citation type="submission" date="2020-10" db="EMBL/GenBank/DDBJ databases">
        <title>Olsenella immobilis sp.nov., isolated from the mud in a fermentation cellar used for the production of Chinese strong-flavoured liquor.</title>
        <authorList>
            <person name="Lu L."/>
        </authorList>
    </citation>
    <scope>NUCLEOTIDE SEQUENCE [LARGE SCALE GENOMIC DNA]</scope>
    <source>
        <strain evidence="1 2">LZLJ-2</strain>
    </source>
</reference>
<evidence type="ECO:0000313" key="2">
    <source>
        <dbReference type="Proteomes" id="UP000593735"/>
    </source>
</evidence>
<keyword evidence="2" id="KW-1185">Reference proteome</keyword>
<evidence type="ECO:0000313" key="1">
    <source>
        <dbReference type="EMBL" id="QOY60363.1"/>
    </source>
</evidence>
<organism evidence="1 2">
    <name type="scientific">Thermophilibacter immobilis</name>
    <dbReference type="NCBI Taxonomy" id="2779519"/>
    <lineage>
        <taxon>Bacteria</taxon>
        <taxon>Bacillati</taxon>
        <taxon>Actinomycetota</taxon>
        <taxon>Coriobacteriia</taxon>
        <taxon>Coriobacteriales</taxon>
        <taxon>Atopobiaceae</taxon>
        <taxon>Thermophilibacter</taxon>
    </lineage>
</organism>
<dbReference type="AlphaFoldDB" id="A0A7S7RU92"/>
<accession>A0A7S7RU92</accession>
<protein>
    <submittedName>
        <fullName evidence="1">Uncharacterized protein</fullName>
    </submittedName>
</protein>